<evidence type="ECO:0000313" key="1">
    <source>
        <dbReference type="EMBL" id="BCT78090.1"/>
    </source>
</evidence>
<evidence type="ECO:0000313" key="2">
    <source>
        <dbReference type="Proteomes" id="UP001319861"/>
    </source>
</evidence>
<reference evidence="1 2" key="1">
    <citation type="journal article" date="2021" name="J. Biosci. Bioeng.">
        <title>Identification and characterization of a chc gene cluster responsible for the aromatization pathway of cyclohexanecarboxylate degradation in Sinomonas cyclohexanicum ATCC 51369.</title>
        <authorList>
            <person name="Yamamoto T."/>
            <person name="Hasegawa Y."/>
            <person name="Lau P.C.K."/>
            <person name="Iwaki H."/>
        </authorList>
    </citation>
    <scope>NUCLEOTIDE SEQUENCE [LARGE SCALE GENOMIC DNA]</scope>
    <source>
        <strain evidence="1 2">ATCC 51369</strain>
    </source>
</reference>
<dbReference type="Proteomes" id="UP001319861">
    <property type="component" value="Chromosome"/>
</dbReference>
<dbReference type="EMBL" id="AP024525">
    <property type="protein sequence ID" value="BCT78090.1"/>
    <property type="molecule type" value="Genomic_DNA"/>
</dbReference>
<name>A0ABM7Q140_SINCY</name>
<gene>
    <name evidence="1" type="ORF">SCMU_39320</name>
</gene>
<protein>
    <submittedName>
        <fullName evidence="1">Uncharacterized protein</fullName>
    </submittedName>
</protein>
<accession>A0ABM7Q140</accession>
<organism evidence="1 2">
    <name type="scientific">Sinomonas cyclohexanicum</name>
    <name type="common">Corynebacterium cyclohexanicum</name>
    <dbReference type="NCBI Taxonomy" id="322009"/>
    <lineage>
        <taxon>Bacteria</taxon>
        <taxon>Bacillati</taxon>
        <taxon>Actinomycetota</taxon>
        <taxon>Actinomycetes</taxon>
        <taxon>Micrococcales</taxon>
        <taxon>Micrococcaceae</taxon>
        <taxon>Sinomonas</taxon>
    </lineage>
</organism>
<proteinExistence type="predicted"/>
<dbReference type="RefSeq" id="WP_229230728.1">
    <property type="nucleotide sequence ID" value="NZ_AP024525.1"/>
</dbReference>
<sequence length="135" mass="13945">MNWGTFTEFHLRRGMAAAALAIIGLLLTGCAPSPVVEGEAKRAAQTCSVPDSTLDISSGGKTATFKYGYNDGAKAGCMMREVGGKQWADATLLSAQKSSGGLVDTYTTVQGRNVHVTVTANPAPGSGGSLTFEEK</sequence>
<keyword evidence="2" id="KW-1185">Reference proteome</keyword>